<reference evidence="3" key="3">
    <citation type="submission" date="2025-09" db="UniProtKB">
        <authorList>
            <consortium name="Ensembl"/>
        </authorList>
    </citation>
    <scope>IDENTIFICATION</scope>
</reference>
<reference evidence="3 4" key="1">
    <citation type="submission" date="2019-04" db="EMBL/GenBank/DDBJ databases">
        <authorList>
            <consortium name="Wellcome Sanger Institute Data Sharing"/>
        </authorList>
    </citation>
    <scope>NUCLEOTIDE SEQUENCE [LARGE SCALE GENOMIC DNA]</scope>
</reference>
<feature type="coiled-coil region" evidence="1">
    <location>
        <begin position="9"/>
        <end position="72"/>
    </location>
</feature>
<feature type="compositionally biased region" description="Polar residues" evidence="2">
    <location>
        <begin position="552"/>
        <end position="574"/>
    </location>
</feature>
<dbReference type="GeneTree" id="ENSGT00940000156862"/>
<feature type="region of interest" description="Disordered" evidence="2">
    <location>
        <begin position="338"/>
        <end position="369"/>
    </location>
</feature>
<accession>A0A8C9SLB0</accession>
<dbReference type="AlphaFoldDB" id="A0A8C9SLB0"/>
<evidence type="ECO:0000313" key="4">
    <source>
        <dbReference type="Proteomes" id="UP000694397"/>
    </source>
</evidence>
<feature type="region of interest" description="Disordered" evidence="2">
    <location>
        <begin position="141"/>
        <end position="167"/>
    </location>
</feature>
<dbReference type="Ensembl" id="ENSSFOT00015079193.1">
    <property type="protein sequence ID" value="ENSSFOP00015039340.1"/>
    <property type="gene ID" value="ENSSFOG00015030004.1"/>
</dbReference>
<reference evidence="3" key="2">
    <citation type="submission" date="2025-08" db="UniProtKB">
        <authorList>
            <consortium name="Ensembl"/>
        </authorList>
    </citation>
    <scope>IDENTIFICATION</scope>
</reference>
<feature type="compositionally biased region" description="Acidic residues" evidence="2">
    <location>
        <begin position="525"/>
        <end position="534"/>
    </location>
</feature>
<keyword evidence="4" id="KW-1185">Reference proteome</keyword>
<feature type="region of interest" description="Disordered" evidence="2">
    <location>
        <begin position="383"/>
        <end position="485"/>
    </location>
</feature>
<dbReference type="Proteomes" id="UP000694397">
    <property type="component" value="Chromosome 14"/>
</dbReference>
<gene>
    <name evidence="3" type="primary">LOC108942400</name>
</gene>
<feature type="compositionally biased region" description="Polar residues" evidence="2">
    <location>
        <begin position="388"/>
        <end position="421"/>
    </location>
</feature>
<name>A0A8C9SLB0_SCLFO</name>
<feature type="compositionally biased region" description="Acidic residues" evidence="2">
    <location>
        <begin position="453"/>
        <end position="462"/>
    </location>
</feature>
<sequence>MREMMLKEFKELSSKNALLQKKLYEMEEDSHKIWLDMTALQEEKVQLSVSMEERHRQDILKLQQQLKKKDEKWAFRMQKVQAMYKQEKEQFLHHLHRLHSSANTEEERNRKLVEKLERELQEQKKLILSQKEQIKKLTLNPPEYADKSTSPHVLDPVEDTSEKDGGKKTEIKKKKCGLRRSPIIKDLGPSVLQALLEEFRPFCTELFSIPEKKAKLKKQAQKSPVMRSPSVKELHPLLEQVLEELEPYCMELLHIIEKQAEVKKQTPKKTLRRSGIVKDLHPLFEQTLLEELEPTVKPDISRLSTVKEGTEQEKQEKRFSRFQQIREKLTQILRLRLKEKTDDNSSPEQHAQPRQLFGETPMRSRSGNLTTSMAQVVSRLLETRQRSHQPTQESYMSTPPKTSTPSVFSHSGFSKSRTPFFSSEKDFKEESPVQRPRASVTSVRGLDTLPADSDSEWMDGSDAETSHLQLRRHSSQNEDKPQGGLITDLMRNLERIFAEQSSTKPEEGVDVLSNKSNVRQKLEDSERDETDDLDSCSSEENRHLPKTGLLSKRTSVWGSSAGKTLKNQHGSPSL</sequence>
<feature type="compositionally biased region" description="Basic and acidic residues" evidence="2">
    <location>
        <begin position="423"/>
        <end position="432"/>
    </location>
</feature>
<organism evidence="3 4">
    <name type="scientific">Scleropages formosus</name>
    <name type="common">Asian bonytongue</name>
    <name type="synonym">Osteoglossum formosum</name>
    <dbReference type="NCBI Taxonomy" id="113540"/>
    <lineage>
        <taxon>Eukaryota</taxon>
        <taxon>Metazoa</taxon>
        <taxon>Chordata</taxon>
        <taxon>Craniata</taxon>
        <taxon>Vertebrata</taxon>
        <taxon>Euteleostomi</taxon>
        <taxon>Actinopterygii</taxon>
        <taxon>Neopterygii</taxon>
        <taxon>Teleostei</taxon>
        <taxon>Osteoglossocephala</taxon>
        <taxon>Osteoglossomorpha</taxon>
        <taxon>Osteoglossiformes</taxon>
        <taxon>Osteoglossidae</taxon>
        <taxon>Scleropages</taxon>
    </lineage>
</organism>
<evidence type="ECO:0000313" key="3">
    <source>
        <dbReference type="Ensembl" id="ENSSFOP00015039340.1"/>
    </source>
</evidence>
<proteinExistence type="predicted"/>
<evidence type="ECO:0000256" key="1">
    <source>
        <dbReference type="SAM" id="Coils"/>
    </source>
</evidence>
<evidence type="ECO:0000256" key="2">
    <source>
        <dbReference type="SAM" id="MobiDB-lite"/>
    </source>
</evidence>
<feature type="region of interest" description="Disordered" evidence="2">
    <location>
        <begin position="500"/>
        <end position="574"/>
    </location>
</feature>
<protein>
    <submittedName>
        <fullName evidence="3">Uncharacterized protein</fullName>
    </submittedName>
</protein>
<keyword evidence="1" id="KW-0175">Coiled coil</keyword>
<feature type="coiled-coil region" evidence="1">
    <location>
        <begin position="102"/>
        <end position="140"/>
    </location>
</feature>